<dbReference type="InterPro" id="IPR029044">
    <property type="entry name" value="Nucleotide-diphossugar_trans"/>
</dbReference>
<evidence type="ECO:0000313" key="2">
    <source>
        <dbReference type="Proteomes" id="UP001595789"/>
    </source>
</evidence>
<organism evidence="1 2">
    <name type="scientific">Pedobacter lithocola</name>
    <dbReference type="NCBI Taxonomy" id="1908239"/>
    <lineage>
        <taxon>Bacteria</taxon>
        <taxon>Pseudomonadati</taxon>
        <taxon>Bacteroidota</taxon>
        <taxon>Sphingobacteriia</taxon>
        <taxon>Sphingobacteriales</taxon>
        <taxon>Sphingobacteriaceae</taxon>
        <taxon>Pedobacter</taxon>
    </lineage>
</organism>
<dbReference type="Gene3D" id="3.90.550.10">
    <property type="entry name" value="Spore Coat Polysaccharide Biosynthesis Protein SpsA, Chain A"/>
    <property type="match status" value="1"/>
</dbReference>
<name>A0ABV8PFZ1_9SPHI</name>
<accession>A0ABV8PFZ1</accession>
<dbReference type="EMBL" id="JBHSBW010000016">
    <property type="protein sequence ID" value="MFC4213179.1"/>
    <property type="molecule type" value="Genomic_DNA"/>
</dbReference>
<gene>
    <name evidence="1" type="ORF">ACFOWA_18445</name>
</gene>
<keyword evidence="2" id="KW-1185">Reference proteome</keyword>
<evidence type="ECO:0000313" key="1">
    <source>
        <dbReference type="EMBL" id="MFC4213179.1"/>
    </source>
</evidence>
<dbReference type="SUPFAM" id="SSF53448">
    <property type="entry name" value="Nucleotide-diphospho-sugar transferases"/>
    <property type="match status" value="1"/>
</dbReference>
<dbReference type="Pfam" id="PF13704">
    <property type="entry name" value="Glyco_tranf_2_4"/>
    <property type="match status" value="1"/>
</dbReference>
<reference evidence="2" key="1">
    <citation type="journal article" date="2019" name="Int. J. Syst. Evol. Microbiol.">
        <title>The Global Catalogue of Microorganisms (GCM) 10K type strain sequencing project: providing services to taxonomists for standard genome sequencing and annotation.</title>
        <authorList>
            <consortium name="The Broad Institute Genomics Platform"/>
            <consortium name="The Broad Institute Genome Sequencing Center for Infectious Disease"/>
            <person name="Wu L."/>
            <person name="Ma J."/>
        </authorList>
    </citation>
    <scope>NUCLEOTIDE SEQUENCE [LARGE SCALE GENOMIC DNA]</scope>
    <source>
        <strain evidence="2">CCM 8691</strain>
    </source>
</reference>
<proteinExistence type="predicted"/>
<comment type="caution">
    <text evidence="1">The sequence shown here is derived from an EMBL/GenBank/DDBJ whole genome shotgun (WGS) entry which is preliminary data.</text>
</comment>
<protein>
    <submittedName>
        <fullName evidence="1">Glycosyltransferase family 2 protein</fullName>
    </submittedName>
</protein>
<dbReference type="Proteomes" id="UP001595789">
    <property type="component" value="Unassembled WGS sequence"/>
</dbReference>
<dbReference type="RefSeq" id="WP_378988085.1">
    <property type="nucleotide sequence ID" value="NZ_JBHSBW010000016.1"/>
</dbReference>
<sequence>MPKFVIMLRVKDGVFFAEEWLNCFEKLADEIVVLDNGSTDGTLEILKKHPKVVDIIQTEGYNEGRDKNLLYQHVRLRNPDWCLWIDIDEIFEPQLTRAHFDKLMKNRFVNKFAFRRFHFMDRTHFAGSWYRLNYSAGHDRLMWRENKSGYFQDLIIDSPNVKGIKGLKSNTNFRIKHLGYINKELIDKKAEIYRAIIPEKEDIFQSMYLKGERPVKWEDNRKSVKTIMVNQLLNALQLTHIFPKAIRRARSIFQ</sequence>